<dbReference type="GO" id="GO:0020037">
    <property type="term" value="F:heme binding"/>
    <property type="evidence" value="ECO:0007669"/>
    <property type="project" value="InterPro"/>
</dbReference>
<evidence type="ECO:0000259" key="5">
    <source>
        <dbReference type="PROSITE" id="PS51007"/>
    </source>
</evidence>
<evidence type="ECO:0000256" key="2">
    <source>
        <dbReference type="ARBA" id="ARBA00022723"/>
    </source>
</evidence>
<organism evidence="6 7">
    <name type="scientific">Lacipirellula limnantheis</name>
    <dbReference type="NCBI Taxonomy" id="2528024"/>
    <lineage>
        <taxon>Bacteria</taxon>
        <taxon>Pseudomonadati</taxon>
        <taxon>Planctomycetota</taxon>
        <taxon>Planctomycetia</taxon>
        <taxon>Pirellulales</taxon>
        <taxon>Lacipirellulaceae</taxon>
        <taxon>Lacipirellula</taxon>
    </lineage>
</organism>
<dbReference type="Proteomes" id="UP000317909">
    <property type="component" value="Chromosome"/>
</dbReference>
<dbReference type="OrthoDB" id="230287at2"/>
<name>A0A517TZ37_9BACT</name>
<dbReference type="SUPFAM" id="SSF50952">
    <property type="entry name" value="Soluble quinoprotein glucose dehydrogenase"/>
    <property type="match status" value="1"/>
</dbReference>
<dbReference type="KEGG" id="llh:I41_28330"/>
<keyword evidence="1 4" id="KW-0349">Heme</keyword>
<dbReference type="Gene3D" id="1.10.760.10">
    <property type="entry name" value="Cytochrome c-like domain"/>
    <property type="match status" value="1"/>
</dbReference>
<protein>
    <submittedName>
        <fullName evidence="6">Cytochrome c</fullName>
    </submittedName>
</protein>
<dbReference type="InterPro" id="IPR013427">
    <property type="entry name" value="Haem-bd_dom_put"/>
</dbReference>
<dbReference type="InterPro" id="IPR011041">
    <property type="entry name" value="Quinoprot_gluc/sorb_DH_b-prop"/>
</dbReference>
<dbReference type="InterPro" id="IPR013428">
    <property type="entry name" value="Membrane-bound_put_N"/>
</dbReference>
<evidence type="ECO:0000313" key="6">
    <source>
        <dbReference type="EMBL" id="QDT73643.1"/>
    </source>
</evidence>
<dbReference type="AlphaFoldDB" id="A0A517TZ37"/>
<dbReference type="NCBIfam" id="TIGR02604">
    <property type="entry name" value="Piru_Ver_Nterm"/>
    <property type="match status" value="1"/>
</dbReference>
<reference evidence="6 7" key="1">
    <citation type="submission" date="2019-02" db="EMBL/GenBank/DDBJ databases">
        <title>Deep-cultivation of Planctomycetes and their phenomic and genomic characterization uncovers novel biology.</title>
        <authorList>
            <person name="Wiegand S."/>
            <person name="Jogler M."/>
            <person name="Boedeker C."/>
            <person name="Pinto D."/>
            <person name="Vollmers J."/>
            <person name="Rivas-Marin E."/>
            <person name="Kohn T."/>
            <person name="Peeters S.H."/>
            <person name="Heuer A."/>
            <person name="Rast P."/>
            <person name="Oberbeckmann S."/>
            <person name="Bunk B."/>
            <person name="Jeske O."/>
            <person name="Meyerdierks A."/>
            <person name="Storesund J.E."/>
            <person name="Kallscheuer N."/>
            <person name="Luecker S."/>
            <person name="Lage O.M."/>
            <person name="Pohl T."/>
            <person name="Merkel B.J."/>
            <person name="Hornburger P."/>
            <person name="Mueller R.-W."/>
            <person name="Bruemmer F."/>
            <person name="Labrenz M."/>
            <person name="Spormann A.M."/>
            <person name="Op den Camp H."/>
            <person name="Overmann J."/>
            <person name="Amann R."/>
            <person name="Jetten M.S.M."/>
            <person name="Mascher T."/>
            <person name="Medema M.H."/>
            <person name="Devos D.P."/>
            <person name="Kaster A.-K."/>
            <person name="Ovreas L."/>
            <person name="Rohde M."/>
            <person name="Galperin M.Y."/>
            <person name="Jogler C."/>
        </authorList>
    </citation>
    <scope>NUCLEOTIDE SEQUENCE [LARGE SCALE GENOMIC DNA]</scope>
    <source>
        <strain evidence="6 7">I41</strain>
    </source>
</reference>
<dbReference type="InterPro" id="IPR016024">
    <property type="entry name" value="ARM-type_fold"/>
</dbReference>
<keyword evidence="3 4" id="KW-0408">Iron</keyword>
<dbReference type="EMBL" id="CP036339">
    <property type="protein sequence ID" value="QDT73643.1"/>
    <property type="molecule type" value="Genomic_DNA"/>
</dbReference>
<evidence type="ECO:0000256" key="3">
    <source>
        <dbReference type="ARBA" id="ARBA00023004"/>
    </source>
</evidence>
<dbReference type="SUPFAM" id="SSF46626">
    <property type="entry name" value="Cytochrome c"/>
    <property type="match status" value="1"/>
</dbReference>
<dbReference type="InterPro" id="IPR055557">
    <property type="entry name" value="DUF7133"/>
</dbReference>
<dbReference type="PANTHER" id="PTHR33546">
    <property type="entry name" value="LARGE, MULTIFUNCTIONAL SECRETED PROTEIN-RELATED"/>
    <property type="match status" value="1"/>
</dbReference>
<dbReference type="PANTHER" id="PTHR33546:SF1">
    <property type="entry name" value="LARGE, MULTIFUNCTIONAL SECRETED PROTEIN"/>
    <property type="match status" value="1"/>
</dbReference>
<dbReference type="InterPro" id="IPR036909">
    <property type="entry name" value="Cyt_c-like_dom_sf"/>
</dbReference>
<proteinExistence type="predicted"/>
<dbReference type="Gene3D" id="1.25.10.10">
    <property type="entry name" value="Leucine-rich Repeat Variant"/>
    <property type="match status" value="1"/>
</dbReference>
<dbReference type="InterPro" id="IPR011989">
    <property type="entry name" value="ARM-like"/>
</dbReference>
<dbReference type="Pfam" id="PF23500">
    <property type="entry name" value="DUF7133"/>
    <property type="match status" value="1"/>
</dbReference>
<keyword evidence="2 4" id="KW-0479">Metal-binding</keyword>
<dbReference type="NCBIfam" id="TIGR02603">
    <property type="entry name" value="CxxCH_TIGR02603"/>
    <property type="match status" value="1"/>
</dbReference>
<dbReference type="SUPFAM" id="SSF48371">
    <property type="entry name" value="ARM repeat"/>
    <property type="match status" value="1"/>
</dbReference>
<dbReference type="Pfam" id="PF00034">
    <property type="entry name" value="Cytochrom_C"/>
    <property type="match status" value="1"/>
</dbReference>
<dbReference type="PROSITE" id="PS51257">
    <property type="entry name" value="PROKAR_LIPOPROTEIN"/>
    <property type="match status" value="1"/>
</dbReference>
<dbReference type="InterPro" id="IPR009056">
    <property type="entry name" value="Cyt_c-like_dom"/>
</dbReference>
<accession>A0A517TZ37</accession>
<evidence type="ECO:0000313" key="7">
    <source>
        <dbReference type="Proteomes" id="UP000317909"/>
    </source>
</evidence>
<dbReference type="PROSITE" id="PS51007">
    <property type="entry name" value="CYTC"/>
    <property type="match status" value="1"/>
</dbReference>
<gene>
    <name evidence="6" type="ORF">I41_28330</name>
</gene>
<keyword evidence="7" id="KW-1185">Reference proteome</keyword>
<evidence type="ECO:0000256" key="4">
    <source>
        <dbReference type="PROSITE-ProRule" id="PRU00433"/>
    </source>
</evidence>
<feature type="domain" description="Cytochrome c" evidence="5">
    <location>
        <begin position="939"/>
        <end position="1072"/>
    </location>
</feature>
<dbReference type="GO" id="GO:0009055">
    <property type="term" value="F:electron transfer activity"/>
    <property type="evidence" value="ECO:0007669"/>
    <property type="project" value="InterPro"/>
</dbReference>
<evidence type="ECO:0000256" key="1">
    <source>
        <dbReference type="ARBA" id="ARBA00022617"/>
    </source>
</evidence>
<dbReference type="GO" id="GO:0046872">
    <property type="term" value="F:metal ion binding"/>
    <property type="evidence" value="ECO:0007669"/>
    <property type="project" value="UniProtKB-KW"/>
</dbReference>
<sequence length="1262" mass="136029">MSLARVSSYFGPHEQRFPLLLLSLTFALACGCPFVQITAAADQAVPPVRSPVGVKFPVPQMTSLPAGPPPFDYVEVGAKIPNYVASETWGTQGAPLTTMQKPLASEQSLTRMVVPVGFHVELFAAEPDLGGKPLCMTWDERGRLWLGESIDYPNELQPPGQGRDRIRICEDTDGDGRADKFIVFAEGLSIPTSISLTRGGAIVHTGTETLFLRDVDGDDRADERRTLLAGWTIGDTHGGASNMQYGLDNWIWGMQGYNKSTIRLGDKEVTFAQGFHRFRPDGSDFEFVRSTNNNTWGLGVSEEGIVFGSTANGNPSEYLPIPNRYYERVRGWTPQLTLAGIADSNRIQPITKKVRQVDHHGGHTAAAGHALYTARAYPPEYWNRTAFVCEPTGHLVGTFVLRADGAGFRSASPFNLLASDDEWTAPTMAEVGPDGCVWVIDWYNYIVQHNPTPAGFVTGKGAAYESDLRDKLHGRVYRIVYDAAPPAQRLNLSQASPQELVATLANDNLFWRRHAQRLLVERGKQDVVRQLLELVDDQSVDALDLNVGAIHALWTLHGLGAIHAKNPVVLAAVTAALRHPAAGVRRNAVQVLPTAEDSTEAILAAGLLQDAAPQVRLQSLLTLSNQQSSDEAGLAIFEFVANAENAADRWLLDAATCAAAAHAAPYLTSAAGRTSSDEQQQVARTVANHLARTSVAANVTRVLASLADADPQFAGAAIMGLQEGWPPTSALWLDDHAPEAIERLRERMTLESQVRLAQLLASGGAAAALPRLDALIDALCKQAENGEVAVAARAEAARLAVAAQPDDVAVAQRLLALLTPQTPPELGVALFQALQDSRTPTLGPAVIERAVMLAPSLRQSMLDLLLSRSELTTDLLDAIDQGAIQASELSLIHKQRLIAHPSEQLRERARALLARSRDNISSDRAQVLAELASVAQVVGDAANGKAIFAKSCAVCHKLRGEGAAIGPDLSGMAVHGKEQLLVHLLDPNRDVEGNYVSYVAQLVDGVVISGMLAGESAASIELVDAKGIRHAILREDIEQFIRSGTSLMPEGFEKQLSRVELGDLLEYLAARTRFVPLDLLRVATISSAQGMFNSLDAEEERLVFADWGEKQVDGVPFYPIDPQAGRIRNVVMLHGDHGTTPPTMPASVELPCGVAAKAIHFLGGVSGWGFPATEAGSQSMIVRLHYADGETEDHALLNGVHFADYLGDANVPQSKLAFSLGRQQVRYLKVEPQHGAPIDRVELIKGSDATAPIVMAITVEQR</sequence>